<dbReference type="InterPro" id="IPR050957">
    <property type="entry name" value="BMP_lipoprotein"/>
</dbReference>
<gene>
    <name evidence="9" type="ORF">J2Z60_000696</name>
</gene>
<comment type="similarity">
    <text evidence="2">Belongs to the BMP lipoprotein family.</text>
</comment>
<evidence type="ECO:0000256" key="4">
    <source>
        <dbReference type="ARBA" id="ARBA00022729"/>
    </source>
</evidence>
<reference evidence="9 10" key="1">
    <citation type="submission" date="2021-03" db="EMBL/GenBank/DDBJ databases">
        <title>Genomic Encyclopedia of Type Strains, Phase IV (KMG-IV): sequencing the most valuable type-strain genomes for metagenomic binning, comparative biology and taxonomic classification.</title>
        <authorList>
            <person name="Goeker M."/>
        </authorList>
    </citation>
    <scope>NUCLEOTIDE SEQUENCE [LARGE SCALE GENOMIC DNA]</scope>
    <source>
        <strain evidence="9 10">DSM 101872</strain>
    </source>
</reference>
<organism evidence="9 10">
    <name type="scientific">Lactobacillus colini</name>
    <dbReference type="NCBI Taxonomy" id="1819254"/>
    <lineage>
        <taxon>Bacteria</taxon>
        <taxon>Bacillati</taxon>
        <taxon>Bacillota</taxon>
        <taxon>Bacilli</taxon>
        <taxon>Lactobacillales</taxon>
        <taxon>Lactobacillaceae</taxon>
        <taxon>Lactobacillus</taxon>
    </lineage>
</organism>
<comment type="subcellular location">
    <subcellularLocation>
        <location evidence="1">Cell membrane</location>
        <topology evidence="1">Lipid-anchor</topology>
    </subcellularLocation>
</comment>
<evidence type="ECO:0000259" key="8">
    <source>
        <dbReference type="Pfam" id="PF02608"/>
    </source>
</evidence>
<dbReference type="Pfam" id="PF02608">
    <property type="entry name" value="Bmp"/>
    <property type="match status" value="1"/>
</dbReference>
<keyword evidence="4 7" id="KW-0732">Signal</keyword>
<evidence type="ECO:0000256" key="7">
    <source>
        <dbReference type="SAM" id="SignalP"/>
    </source>
</evidence>
<dbReference type="PANTHER" id="PTHR34296">
    <property type="entry name" value="TRANSCRIPTIONAL ACTIVATOR PROTEIN MED"/>
    <property type="match status" value="1"/>
</dbReference>
<dbReference type="InterPro" id="IPR003760">
    <property type="entry name" value="PnrA-like"/>
</dbReference>
<protein>
    <submittedName>
        <fullName evidence="9">Basic membrane protein A</fullName>
    </submittedName>
</protein>
<keyword evidence="5" id="KW-0472">Membrane</keyword>
<dbReference type="PANTHER" id="PTHR34296:SF2">
    <property type="entry name" value="ABC TRANSPORTER GUANOSINE-BINDING PROTEIN NUPN"/>
    <property type="match status" value="1"/>
</dbReference>
<evidence type="ECO:0000256" key="2">
    <source>
        <dbReference type="ARBA" id="ARBA00008610"/>
    </source>
</evidence>
<evidence type="ECO:0000256" key="6">
    <source>
        <dbReference type="ARBA" id="ARBA00023288"/>
    </source>
</evidence>
<feature type="chain" id="PRO_5045481601" evidence="7">
    <location>
        <begin position="25"/>
        <end position="363"/>
    </location>
</feature>
<evidence type="ECO:0000313" key="10">
    <source>
        <dbReference type="Proteomes" id="UP001519292"/>
    </source>
</evidence>
<feature type="domain" description="ABC transporter substrate-binding protein PnrA-like" evidence="8">
    <location>
        <begin position="43"/>
        <end position="350"/>
    </location>
</feature>
<proteinExistence type="inferred from homology"/>
<evidence type="ECO:0000256" key="3">
    <source>
        <dbReference type="ARBA" id="ARBA00022475"/>
    </source>
</evidence>
<keyword evidence="10" id="KW-1185">Reference proteome</keyword>
<feature type="signal peptide" evidence="7">
    <location>
        <begin position="1"/>
        <end position="24"/>
    </location>
</feature>
<name>A0ABS4MCW3_9LACO</name>
<dbReference type="InterPro" id="IPR028082">
    <property type="entry name" value="Peripla_BP_I"/>
</dbReference>
<dbReference type="EMBL" id="JAGGLU010000003">
    <property type="protein sequence ID" value="MBP2057525.1"/>
    <property type="molecule type" value="Genomic_DNA"/>
</dbReference>
<keyword evidence="3" id="KW-1003">Cell membrane</keyword>
<dbReference type="RefSeq" id="WP_209686273.1">
    <property type="nucleotide sequence ID" value="NZ_JAGGLU010000003.1"/>
</dbReference>
<comment type="caution">
    <text evidence="9">The sequence shown here is derived from an EMBL/GenBank/DDBJ whole genome shotgun (WGS) entry which is preliminary data.</text>
</comment>
<dbReference type="SUPFAM" id="SSF53822">
    <property type="entry name" value="Periplasmic binding protein-like I"/>
    <property type="match status" value="1"/>
</dbReference>
<evidence type="ECO:0000256" key="1">
    <source>
        <dbReference type="ARBA" id="ARBA00004193"/>
    </source>
</evidence>
<dbReference type="PROSITE" id="PS51257">
    <property type="entry name" value="PROKAR_LIPOPROTEIN"/>
    <property type="match status" value="1"/>
</dbReference>
<accession>A0ABS4MCW3</accession>
<sequence length="363" mass="38545">MSFKIKKFLLVTGVAFLAGLTLTACSGKKQGGSGNKASDAKHSIALITDGNGVNDHSFNQSAWNGFLAYGKEHNLNRGKNGYQYFQSSGPSDFVPNFDQAAKAGYQTIFGIGYQLKDAVSSAAKKYPKKNFAIIDDTIKGQKNVVSANFKSEQASYLAGVVAAKETKTGVVGFIGGAHGDIVDLFDAGFAQGVKDESKKLNKKVTVLNQYIGNFTSSDKAKSIAQSMYAKKADIIFHAAGGAGDGLFQEAKSINQTRPANKKVWAIGVDVDQSNLGNYTSKDGKKSNFVLTSVITGVNVATKDIADRAYEGKFPGGKNLIYGLKNNGVSITRGQVSASAWKAAQSARKDILAKKVTVAIHPKN</sequence>
<evidence type="ECO:0000256" key="5">
    <source>
        <dbReference type="ARBA" id="ARBA00023136"/>
    </source>
</evidence>
<dbReference type="Gene3D" id="3.40.50.2300">
    <property type="match status" value="2"/>
</dbReference>
<evidence type="ECO:0000313" key="9">
    <source>
        <dbReference type="EMBL" id="MBP2057525.1"/>
    </source>
</evidence>
<dbReference type="CDD" id="cd06354">
    <property type="entry name" value="PBP1_PrnA-like"/>
    <property type="match status" value="1"/>
</dbReference>
<keyword evidence="6" id="KW-0449">Lipoprotein</keyword>
<dbReference type="Proteomes" id="UP001519292">
    <property type="component" value="Unassembled WGS sequence"/>
</dbReference>